<accession>A0A9P1FSB2</accession>
<dbReference type="EMBL" id="CAMXCT030001074">
    <property type="protein sequence ID" value="CAL4773658.1"/>
    <property type="molecule type" value="Genomic_DNA"/>
</dbReference>
<evidence type="ECO:0000313" key="4">
    <source>
        <dbReference type="Proteomes" id="UP001152797"/>
    </source>
</evidence>
<evidence type="ECO:0000313" key="2">
    <source>
        <dbReference type="EMBL" id="CAI3986346.1"/>
    </source>
</evidence>
<dbReference type="Proteomes" id="UP001152797">
    <property type="component" value="Unassembled WGS sequence"/>
</dbReference>
<proteinExistence type="predicted"/>
<name>A0A9P1FSB2_9DINO</name>
<dbReference type="EMBL" id="CAMXCT010001074">
    <property type="protein sequence ID" value="CAI3986346.1"/>
    <property type="molecule type" value="Genomic_DNA"/>
</dbReference>
<protein>
    <submittedName>
        <fullName evidence="2">Uncharacterized protein</fullName>
    </submittedName>
</protein>
<evidence type="ECO:0000313" key="3">
    <source>
        <dbReference type="EMBL" id="CAL1139721.1"/>
    </source>
</evidence>
<keyword evidence="4" id="KW-1185">Reference proteome</keyword>
<sequence length="183" mass="19678">MSPSSKSWNSVVPVLVGSVSAGVVGAWFFWRYRQTQTSLAAKGIQHQDPKADPCGIETQVAVPEPKVEAKVSVPEDIQVDFCVEGELQQCEHTLTVVQSLTAERGSKNAALDTALGALNELVPAYAAKLQDKRWLFSHAAELENTSEALQLLLLADDEQNLEAAAKSGRDIPELLVAAQALAK</sequence>
<keyword evidence="1" id="KW-0812">Transmembrane</keyword>
<feature type="non-terminal residue" evidence="2">
    <location>
        <position position="1"/>
    </location>
</feature>
<comment type="caution">
    <text evidence="2">The sequence shown here is derived from an EMBL/GenBank/DDBJ whole genome shotgun (WGS) entry which is preliminary data.</text>
</comment>
<dbReference type="OrthoDB" id="436932at2759"/>
<keyword evidence="1" id="KW-0472">Membrane</keyword>
<organism evidence="2">
    <name type="scientific">Cladocopium goreaui</name>
    <dbReference type="NCBI Taxonomy" id="2562237"/>
    <lineage>
        <taxon>Eukaryota</taxon>
        <taxon>Sar</taxon>
        <taxon>Alveolata</taxon>
        <taxon>Dinophyceae</taxon>
        <taxon>Suessiales</taxon>
        <taxon>Symbiodiniaceae</taxon>
        <taxon>Cladocopium</taxon>
    </lineage>
</organism>
<dbReference type="AlphaFoldDB" id="A0A9P1FSB2"/>
<evidence type="ECO:0000256" key="1">
    <source>
        <dbReference type="SAM" id="Phobius"/>
    </source>
</evidence>
<gene>
    <name evidence="2" type="ORF">C1SCF055_LOCUS13707</name>
</gene>
<reference evidence="3" key="2">
    <citation type="submission" date="2024-04" db="EMBL/GenBank/DDBJ databases">
        <authorList>
            <person name="Chen Y."/>
            <person name="Shah S."/>
            <person name="Dougan E. K."/>
            <person name="Thang M."/>
            <person name="Chan C."/>
        </authorList>
    </citation>
    <scope>NUCLEOTIDE SEQUENCE [LARGE SCALE GENOMIC DNA]</scope>
</reference>
<feature type="transmembrane region" description="Helical" evidence="1">
    <location>
        <begin position="12"/>
        <end position="30"/>
    </location>
</feature>
<keyword evidence="1" id="KW-1133">Transmembrane helix</keyword>
<dbReference type="EMBL" id="CAMXCT020001074">
    <property type="protein sequence ID" value="CAL1139721.1"/>
    <property type="molecule type" value="Genomic_DNA"/>
</dbReference>
<reference evidence="2" key="1">
    <citation type="submission" date="2022-10" db="EMBL/GenBank/DDBJ databases">
        <authorList>
            <person name="Chen Y."/>
            <person name="Dougan E. K."/>
            <person name="Chan C."/>
            <person name="Rhodes N."/>
            <person name="Thang M."/>
        </authorList>
    </citation>
    <scope>NUCLEOTIDE SEQUENCE</scope>
</reference>